<keyword evidence="1" id="KW-1133">Transmembrane helix</keyword>
<keyword evidence="3" id="KW-1185">Reference proteome</keyword>
<dbReference type="EMBL" id="CAUJNA010001033">
    <property type="protein sequence ID" value="CAJ1383603.1"/>
    <property type="molecule type" value="Genomic_DNA"/>
</dbReference>
<dbReference type="SUPFAM" id="SSF52200">
    <property type="entry name" value="Toll/Interleukin receptor TIR domain"/>
    <property type="match status" value="1"/>
</dbReference>
<protein>
    <recommendedName>
        <fullName evidence="4">Transmembrane protein</fullName>
    </recommendedName>
</protein>
<sequence>MSKSSVTRELQTELEPELVRGVPLDLCMSGWAKHFVPPDPGMFKVDRSNYDLSKQTQYYDEFLSHDWETSRWYKLCTMLMIYNSRAAFFCSLVVSIGVGILRAARILPNALWVQLSVFAVFPLVLCFWQRIRSIFAKPAVVFLDKLCIAQHDEELKQKGIFGLAGFLDHSRQLTIFWSHRYFSRLWCTYEVGTFLRAKKQKPILVIPVKLAVILSLFSAAELVIMVGYFSSAYLNLDTEDTPNDVEQLLSFFLFFSLFYMPALPLLFYLGIGMMSDLKELPGQLREFRVQDAECFCCSHNHRHPDTGEVLLCDRELMFQMLKKWFGRAGDLHDEHLEVFNRLVHEDLAPRVLRSVGSDVLPFNYSMYMVVVCTLPGLCTLIPTLAAGPPNSSFNVFQHGVWALREIMNWAFAGVIVLYALRLSTRGWLIAVRLAGRCSRHHQLICSLLMPMILTLTLSIQFFSVQLALRHSEQDSLLPAIPFVTWSLALYCFWTLTPTTSSGTGTSFVADSPIFKEEPRNKGDRADGNILKTACDDDAFSTFST</sequence>
<evidence type="ECO:0000313" key="2">
    <source>
        <dbReference type="EMBL" id="CAJ1383603.1"/>
    </source>
</evidence>
<gene>
    <name evidence="2" type="ORF">EVOR1521_LOCUS10693</name>
</gene>
<reference evidence="2" key="1">
    <citation type="submission" date="2023-08" db="EMBL/GenBank/DDBJ databases">
        <authorList>
            <person name="Chen Y."/>
            <person name="Shah S."/>
            <person name="Dougan E. K."/>
            <person name="Thang M."/>
            <person name="Chan C."/>
        </authorList>
    </citation>
    <scope>NUCLEOTIDE SEQUENCE</scope>
</reference>
<feature type="transmembrane region" description="Helical" evidence="1">
    <location>
        <begin position="110"/>
        <end position="128"/>
    </location>
</feature>
<comment type="caution">
    <text evidence="2">The sequence shown here is derived from an EMBL/GenBank/DDBJ whole genome shotgun (WGS) entry which is preliminary data.</text>
</comment>
<feature type="transmembrane region" description="Helical" evidence="1">
    <location>
        <begin position="443"/>
        <end position="463"/>
    </location>
</feature>
<keyword evidence="1" id="KW-0472">Membrane</keyword>
<feature type="transmembrane region" description="Helical" evidence="1">
    <location>
        <begin position="475"/>
        <end position="493"/>
    </location>
</feature>
<evidence type="ECO:0000313" key="3">
    <source>
        <dbReference type="Proteomes" id="UP001178507"/>
    </source>
</evidence>
<dbReference type="AlphaFoldDB" id="A0AA36IB97"/>
<organism evidence="2 3">
    <name type="scientific">Effrenium voratum</name>
    <dbReference type="NCBI Taxonomy" id="2562239"/>
    <lineage>
        <taxon>Eukaryota</taxon>
        <taxon>Sar</taxon>
        <taxon>Alveolata</taxon>
        <taxon>Dinophyceae</taxon>
        <taxon>Suessiales</taxon>
        <taxon>Symbiodiniaceae</taxon>
        <taxon>Effrenium</taxon>
    </lineage>
</organism>
<feature type="transmembrane region" description="Helical" evidence="1">
    <location>
        <begin position="406"/>
        <end position="422"/>
    </location>
</feature>
<keyword evidence="1" id="KW-0812">Transmembrane</keyword>
<evidence type="ECO:0008006" key="4">
    <source>
        <dbReference type="Google" id="ProtNLM"/>
    </source>
</evidence>
<feature type="transmembrane region" description="Helical" evidence="1">
    <location>
        <begin position="249"/>
        <end position="271"/>
    </location>
</feature>
<feature type="transmembrane region" description="Helical" evidence="1">
    <location>
        <begin position="203"/>
        <end position="229"/>
    </location>
</feature>
<feature type="transmembrane region" description="Helical" evidence="1">
    <location>
        <begin position="86"/>
        <end position="104"/>
    </location>
</feature>
<dbReference type="Proteomes" id="UP001178507">
    <property type="component" value="Unassembled WGS sequence"/>
</dbReference>
<name>A0AA36IB97_9DINO</name>
<evidence type="ECO:0000256" key="1">
    <source>
        <dbReference type="SAM" id="Phobius"/>
    </source>
</evidence>
<proteinExistence type="predicted"/>
<accession>A0AA36IB97</accession>
<feature type="transmembrane region" description="Helical" evidence="1">
    <location>
        <begin position="364"/>
        <end position="386"/>
    </location>
</feature>
<dbReference type="InterPro" id="IPR035897">
    <property type="entry name" value="Toll_tir_struct_dom_sf"/>
</dbReference>